<organism evidence="17 18">
    <name type="scientific">Thermogutta terrifontis</name>
    <dbReference type="NCBI Taxonomy" id="1331910"/>
    <lineage>
        <taxon>Bacteria</taxon>
        <taxon>Pseudomonadati</taxon>
        <taxon>Planctomycetota</taxon>
        <taxon>Planctomycetia</taxon>
        <taxon>Pirellulales</taxon>
        <taxon>Thermoguttaceae</taxon>
        <taxon>Thermogutta</taxon>
    </lineage>
</organism>
<feature type="region of interest" description="Disordered" evidence="14">
    <location>
        <begin position="64"/>
        <end position="89"/>
    </location>
</feature>
<dbReference type="RefSeq" id="WP_207651778.1">
    <property type="nucleotide sequence ID" value="NZ_CP018477.1"/>
</dbReference>
<keyword evidence="5" id="KW-1003">Cell membrane</keyword>
<dbReference type="SUPFAM" id="SSF52540">
    <property type="entry name" value="P-loop containing nucleoside triphosphate hydrolases"/>
    <property type="match status" value="1"/>
</dbReference>
<gene>
    <name evidence="17" type="ORF">THTE_1119</name>
</gene>
<dbReference type="AlphaFoldDB" id="A0A286RCN3"/>
<evidence type="ECO:0000313" key="18">
    <source>
        <dbReference type="Proteomes" id="UP000215086"/>
    </source>
</evidence>
<dbReference type="GO" id="GO:0015031">
    <property type="term" value="P:protein transport"/>
    <property type="evidence" value="ECO:0007669"/>
    <property type="project" value="UniProtKB-KW"/>
</dbReference>
<dbReference type="InterPro" id="IPR027417">
    <property type="entry name" value="P-loop_NTPase"/>
</dbReference>
<feature type="domain" description="SRP54-type proteins GTP-binding" evidence="16">
    <location>
        <begin position="202"/>
        <end position="393"/>
    </location>
</feature>
<evidence type="ECO:0000256" key="2">
    <source>
        <dbReference type="ARBA" id="ARBA00008531"/>
    </source>
</evidence>
<dbReference type="FunFam" id="3.40.50.300:FF:000695">
    <property type="entry name" value="Flagellar biosynthesis regulator FlhF"/>
    <property type="match status" value="1"/>
</dbReference>
<name>A0A286RCN3_9BACT</name>
<keyword evidence="6" id="KW-0547">Nucleotide-binding</keyword>
<dbReference type="InterPro" id="IPR003593">
    <property type="entry name" value="AAA+_ATPase"/>
</dbReference>
<evidence type="ECO:0000256" key="4">
    <source>
        <dbReference type="ARBA" id="ARBA00022448"/>
    </source>
</evidence>
<dbReference type="InterPro" id="IPR047040">
    <property type="entry name" value="FlhF__GTPase_dom"/>
</dbReference>
<comment type="similarity">
    <text evidence="2">Belongs to the GTP-binding SRP family.</text>
</comment>
<evidence type="ECO:0000259" key="15">
    <source>
        <dbReference type="SMART" id="SM00382"/>
    </source>
</evidence>
<keyword evidence="18" id="KW-1185">Reference proteome</keyword>
<evidence type="ECO:0000256" key="14">
    <source>
        <dbReference type="SAM" id="MobiDB-lite"/>
    </source>
</evidence>
<evidence type="ECO:0000256" key="10">
    <source>
        <dbReference type="ARBA" id="ARBA00023136"/>
    </source>
</evidence>
<dbReference type="GO" id="GO:0003924">
    <property type="term" value="F:GTPase activity"/>
    <property type="evidence" value="ECO:0007669"/>
    <property type="project" value="UniProtKB-UniRule"/>
</dbReference>
<comment type="function">
    <text evidence="12">Necessary for flagellar biosynthesis. May be involved in translocation of the flagellum.</text>
</comment>
<evidence type="ECO:0000256" key="5">
    <source>
        <dbReference type="ARBA" id="ARBA00022475"/>
    </source>
</evidence>
<dbReference type="Proteomes" id="UP000215086">
    <property type="component" value="Chromosome"/>
</dbReference>
<dbReference type="NCBIfam" id="TIGR03499">
    <property type="entry name" value="FlhF"/>
    <property type="match status" value="1"/>
</dbReference>
<evidence type="ECO:0000256" key="12">
    <source>
        <dbReference type="ARBA" id="ARBA00025337"/>
    </source>
</evidence>
<keyword evidence="10" id="KW-0472">Membrane</keyword>
<keyword evidence="7" id="KW-1005">Bacterial flagellum biogenesis</keyword>
<keyword evidence="17" id="KW-0282">Flagellum</keyword>
<dbReference type="PANTHER" id="PTHR43134:SF3">
    <property type="entry name" value="FLAGELLAR BIOSYNTHESIS PROTEIN FLHF"/>
    <property type="match status" value="1"/>
</dbReference>
<dbReference type="SMART" id="SM00382">
    <property type="entry name" value="AAA"/>
    <property type="match status" value="1"/>
</dbReference>
<keyword evidence="9" id="KW-0342">GTP-binding</keyword>
<sequence length="403" mass="44681">MDNVEIRTFRASTMHEALALVRREMGPDAAILRTREVRARRWFGLLPGRPEIEVVASFGVNVPSRLPAETGTSSPSRRPPAEGGLSLEQPAPETRALILRAAHAGMEVQQKLENMEHMLRSLCRRAGSSGLYDWPEPLFRVYADLIDADLSEEDARELLERVRGESLRDRMDEPMLIKARLARILESELAATQPIRLTPGRCRVCALVGPTGVGKTTTIAKLAANFRLRENRRVGLITMDTYRIAAVEQLRTYADIIDLPMRVVSTPREMQEAVRSFETLDLVLIDTAGRSPKDDIKIRELRTLLTEAAADEIHLVLSSVAGTKALLQTLERFRTVRPTALILTKLDESPSFGGLLPVLRAAGLPLSYLTNGQNVPDDIETAQPARVARLILGMEGLVKEPHA</sequence>
<dbReference type="GO" id="GO:0005525">
    <property type="term" value="F:GTP binding"/>
    <property type="evidence" value="ECO:0007669"/>
    <property type="project" value="UniProtKB-UniRule"/>
</dbReference>
<feature type="domain" description="AAA+ ATPase" evidence="15">
    <location>
        <begin position="201"/>
        <end position="343"/>
    </location>
</feature>
<dbReference type="SMART" id="SM00962">
    <property type="entry name" value="SRP54"/>
    <property type="match status" value="1"/>
</dbReference>
<evidence type="ECO:0000259" key="16">
    <source>
        <dbReference type="SMART" id="SM00962"/>
    </source>
</evidence>
<evidence type="ECO:0000256" key="8">
    <source>
        <dbReference type="ARBA" id="ARBA00022927"/>
    </source>
</evidence>
<dbReference type="Gene3D" id="3.40.50.300">
    <property type="entry name" value="P-loop containing nucleotide triphosphate hydrolases"/>
    <property type="match status" value="1"/>
</dbReference>
<dbReference type="Gene3D" id="1.20.120.1380">
    <property type="entry name" value="Flagellar FlhF biosynthesis protein, N domain"/>
    <property type="match status" value="1"/>
</dbReference>
<dbReference type="CDD" id="cd17873">
    <property type="entry name" value="FlhF"/>
    <property type="match status" value="1"/>
</dbReference>
<reference evidence="17 18" key="1">
    <citation type="journal article" name="Front. Microbiol.">
        <title>Sugar Metabolism of the First Thermophilic Planctomycete Thermogutta terrifontis: Comparative Genomic and Transcriptomic Approaches.</title>
        <authorList>
            <person name="Elcheninov A.G."/>
            <person name="Menzel P."/>
            <person name="Gudbergsdottir S.R."/>
            <person name="Slesarev A.I."/>
            <person name="Kadnikov V.V."/>
            <person name="Krogh A."/>
            <person name="Bonch-Osmolovskaya E.A."/>
            <person name="Peng X."/>
            <person name="Kublanov I.V."/>
        </authorList>
    </citation>
    <scope>NUCLEOTIDE SEQUENCE [LARGE SCALE GENOMIC DNA]</scope>
    <source>
        <strain evidence="17 18">R1</strain>
    </source>
</reference>
<dbReference type="EMBL" id="CP018477">
    <property type="protein sequence ID" value="ASV73721.1"/>
    <property type="molecule type" value="Genomic_DNA"/>
</dbReference>
<comment type="subcellular location">
    <subcellularLocation>
        <location evidence="1">Cell membrane</location>
        <topology evidence="1">Peripheral membrane protein</topology>
        <orientation evidence="1">Cytoplasmic side</orientation>
    </subcellularLocation>
</comment>
<accession>A0A286RCN3</accession>
<evidence type="ECO:0000256" key="13">
    <source>
        <dbReference type="NCBIfam" id="TIGR03499"/>
    </source>
</evidence>
<evidence type="ECO:0000256" key="7">
    <source>
        <dbReference type="ARBA" id="ARBA00022795"/>
    </source>
</evidence>
<evidence type="ECO:0000256" key="9">
    <source>
        <dbReference type="ARBA" id="ARBA00023134"/>
    </source>
</evidence>
<dbReference type="KEGG" id="ttf:THTE_1119"/>
<dbReference type="GO" id="GO:0006614">
    <property type="term" value="P:SRP-dependent cotranslational protein targeting to membrane"/>
    <property type="evidence" value="ECO:0007669"/>
    <property type="project" value="UniProtKB-UniRule"/>
</dbReference>
<keyword evidence="11" id="KW-1006">Bacterial flagellum protein export</keyword>
<proteinExistence type="inferred from homology"/>
<dbReference type="Pfam" id="PF00448">
    <property type="entry name" value="SRP54"/>
    <property type="match status" value="1"/>
</dbReference>
<evidence type="ECO:0000256" key="11">
    <source>
        <dbReference type="ARBA" id="ARBA00023225"/>
    </source>
</evidence>
<keyword evidence="17" id="KW-0969">Cilium</keyword>
<dbReference type="GO" id="GO:0005047">
    <property type="term" value="F:signal recognition particle binding"/>
    <property type="evidence" value="ECO:0007669"/>
    <property type="project" value="TreeGrafter"/>
</dbReference>
<keyword evidence="17" id="KW-0966">Cell projection</keyword>
<evidence type="ECO:0000313" key="17">
    <source>
        <dbReference type="EMBL" id="ASV73721.1"/>
    </source>
</evidence>
<dbReference type="PANTHER" id="PTHR43134">
    <property type="entry name" value="SIGNAL RECOGNITION PARTICLE RECEPTOR SUBUNIT ALPHA"/>
    <property type="match status" value="1"/>
</dbReference>
<evidence type="ECO:0000256" key="3">
    <source>
        <dbReference type="ARBA" id="ARBA00014919"/>
    </source>
</evidence>
<keyword evidence="4" id="KW-0813">Transport</keyword>
<evidence type="ECO:0000256" key="1">
    <source>
        <dbReference type="ARBA" id="ARBA00004413"/>
    </source>
</evidence>
<dbReference type="InterPro" id="IPR020006">
    <property type="entry name" value="FlhF"/>
</dbReference>
<protein>
    <recommendedName>
        <fullName evidence="3 13">Flagellar biosynthesis protein FlhF</fullName>
    </recommendedName>
</protein>
<dbReference type="InterPro" id="IPR000897">
    <property type="entry name" value="SRP54_GTPase_dom"/>
</dbReference>
<keyword evidence="8" id="KW-0653">Protein transport</keyword>
<evidence type="ECO:0000256" key="6">
    <source>
        <dbReference type="ARBA" id="ARBA00022741"/>
    </source>
</evidence>
<dbReference type="GO" id="GO:0044781">
    <property type="term" value="P:bacterial-type flagellum organization"/>
    <property type="evidence" value="ECO:0007669"/>
    <property type="project" value="UniProtKB-UniRule"/>
</dbReference>
<dbReference type="GO" id="GO:0005886">
    <property type="term" value="C:plasma membrane"/>
    <property type="evidence" value="ECO:0007669"/>
    <property type="project" value="UniProtKB-SubCell"/>
</dbReference>